<accession>A0ABR5DUY9</accession>
<protein>
    <recommendedName>
        <fullName evidence="3">Invasion protein IalB, involved in pathogenesis</fullName>
    </recommendedName>
</protein>
<name>A0ABR5DUY9_9HYPH</name>
<dbReference type="InterPro" id="IPR010642">
    <property type="entry name" value="Invasion_prot_B"/>
</dbReference>
<dbReference type="EMBL" id="LAPV01000153">
    <property type="protein sequence ID" value="KKC31828.1"/>
    <property type="molecule type" value="Genomic_DNA"/>
</dbReference>
<gene>
    <name evidence="1" type="ORF">WH91_17610</name>
</gene>
<sequence length="136" mass="13927">MTGAGAAVAAPLPGGASSLVETYNDWSVVCQAAGDVTACVVRQVQSNSQTNQHLLTIEIARDGTDKLTGVLLLPLGLSLAQGAQLKIGETTIGGMRVFSTCIQQGCLAPFDITDETLAELRAGKTLDVTVSAANPV</sequence>
<organism evidence="1 2">
    <name type="scientific">Devosia psychrophila</name>
    <dbReference type="NCBI Taxonomy" id="728005"/>
    <lineage>
        <taxon>Bacteria</taxon>
        <taxon>Pseudomonadati</taxon>
        <taxon>Pseudomonadota</taxon>
        <taxon>Alphaproteobacteria</taxon>
        <taxon>Hyphomicrobiales</taxon>
        <taxon>Devosiaceae</taxon>
        <taxon>Devosia</taxon>
    </lineage>
</organism>
<dbReference type="Proteomes" id="UP000033519">
    <property type="component" value="Unassembled WGS sequence"/>
</dbReference>
<comment type="caution">
    <text evidence="1">The sequence shown here is derived from an EMBL/GenBank/DDBJ whole genome shotgun (WGS) entry which is preliminary data.</text>
</comment>
<proteinExistence type="predicted"/>
<dbReference type="Pfam" id="PF06776">
    <property type="entry name" value="IalB"/>
    <property type="match status" value="1"/>
</dbReference>
<reference evidence="1 2" key="1">
    <citation type="submission" date="2015-03" db="EMBL/GenBank/DDBJ databases">
        <authorList>
            <person name="Lepp D."/>
            <person name="Hassan Y.I."/>
            <person name="Li X.-Z."/>
            <person name="Zhou T."/>
        </authorList>
    </citation>
    <scope>NUCLEOTIDE SEQUENCE [LARGE SCALE GENOMIC DNA]</scope>
    <source>
        <strain evidence="1 2">Cr7-05</strain>
    </source>
</reference>
<keyword evidence="2" id="KW-1185">Reference proteome</keyword>
<evidence type="ECO:0000313" key="1">
    <source>
        <dbReference type="EMBL" id="KKC31828.1"/>
    </source>
</evidence>
<dbReference type="Gene3D" id="2.60.40.1880">
    <property type="entry name" value="Invasion associated locus B (IalB) protein"/>
    <property type="match status" value="1"/>
</dbReference>
<evidence type="ECO:0000313" key="2">
    <source>
        <dbReference type="Proteomes" id="UP000033519"/>
    </source>
</evidence>
<evidence type="ECO:0008006" key="3">
    <source>
        <dbReference type="Google" id="ProtNLM"/>
    </source>
</evidence>
<dbReference type="InterPro" id="IPR038696">
    <property type="entry name" value="IalB_sf"/>
</dbReference>